<dbReference type="GO" id="GO:0003677">
    <property type="term" value="F:DNA binding"/>
    <property type="evidence" value="ECO:0007669"/>
    <property type="project" value="UniProtKB-KW"/>
</dbReference>
<dbReference type="GO" id="GO:0003713">
    <property type="term" value="F:transcription coactivator activity"/>
    <property type="evidence" value="ECO:0007669"/>
    <property type="project" value="InterPro"/>
</dbReference>
<comment type="similarity">
    <text evidence="2">Belongs to the transcriptional coactivator PC4 family.</text>
</comment>
<proteinExistence type="inferred from homology"/>
<keyword evidence="10" id="KW-1185">Reference proteome</keyword>
<gene>
    <name evidence="9" type="ORF">TWF506_001153</name>
</gene>
<dbReference type="GO" id="GO:0005634">
    <property type="term" value="C:nucleus"/>
    <property type="evidence" value="ECO:0007669"/>
    <property type="project" value="UniProtKB-SubCell"/>
</dbReference>
<evidence type="ECO:0000313" key="9">
    <source>
        <dbReference type="EMBL" id="KAK6520912.1"/>
    </source>
</evidence>
<feature type="compositionally biased region" description="Basic and acidic residues" evidence="7">
    <location>
        <begin position="146"/>
        <end position="159"/>
    </location>
</feature>
<reference evidence="9 10" key="1">
    <citation type="submission" date="2019-10" db="EMBL/GenBank/DDBJ databases">
        <authorList>
            <person name="Palmer J.M."/>
        </authorList>
    </citation>
    <scope>NUCLEOTIDE SEQUENCE [LARGE SCALE GENOMIC DNA]</scope>
    <source>
        <strain evidence="9 10">TWF506</strain>
    </source>
</reference>
<evidence type="ECO:0000256" key="4">
    <source>
        <dbReference type="ARBA" id="ARBA00023125"/>
    </source>
</evidence>
<dbReference type="InterPro" id="IPR045125">
    <property type="entry name" value="Sub1/Tcp4-like"/>
</dbReference>
<dbReference type="EMBL" id="JAVHJM010000001">
    <property type="protein sequence ID" value="KAK6520912.1"/>
    <property type="molecule type" value="Genomic_DNA"/>
</dbReference>
<dbReference type="PANTHER" id="PTHR13215">
    <property type="entry name" value="RNA POLYMERASE II TRANSCRIPTIONAL COACTIVATOR"/>
    <property type="match status" value="1"/>
</dbReference>
<evidence type="ECO:0000256" key="3">
    <source>
        <dbReference type="ARBA" id="ARBA00023015"/>
    </source>
</evidence>
<dbReference type="GO" id="GO:0060261">
    <property type="term" value="P:positive regulation of transcription initiation by RNA polymerase II"/>
    <property type="evidence" value="ECO:0007669"/>
    <property type="project" value="InterPro"/>
</dbReference>
<evidence type="ECO:0000256" key="7">
    <source>
        <dbReference type="SAM" id="MobiDB-lite"/>
    </source>
</evidence>
<dbReference type="Gene3D" id="2.30.31.10">
    <property type="entry name" value="Transcriptional Coactivator Pc4, Chain A"/>
    <property type="match status" value="1"/>
</dbReference>
<evidence type="ECO:0000256" key="1">
    <source>
        <dbReference type="ARBA" id="ARBA00004123"/>
    </source>
</evidence>
<evidence type="ECO:0000259" key="8">
    <source>
        <dbReference type="Pfam" id="PF02229"/>
    </source>
</evidence>
<comment type="caution">
    <text evidence="9">The sequence shown here is derived from an EMBL/GenBank/DDBJ whole genome shotgun (WGS) entry which is preliminary data.</text>
</comment>
<dbReference type="InterPro" id="IPR003173">
    <property type="entry name" value="PC4_C"/>
</dbReference>
<dbReference type="InterPro" id="IPR009044">
    <property type="entry name" value="ssDNA-bd_transcriptional_reg"/>
</dbReference>
<dbReference type="SUPFAM" id="SSF54447">
    <property type="entry name" value="ssDNA-binding transcriptional regulator domain"/>
    <property type="match status" value="1"/>
</dbReference>
<dbReference type="Pfam" id="PF02229">
    <property type="entry name" value="PC4"/>
    <property type="match status" value="1"/>
</dbReference>
<protein>
    <recommendedName>
        <fullName evidence="8">Transcriptional coactivator p15 (PC4) C-terminal domain-containing protein</fullName>
    </recommendedName>
</protein>
<feature type="compositionally biased region" description="Basic residues" evidence="7">
    <location>
        <begin position="11"/>
        <end position="22"/>
    </location>
</feature>
<accession>A0AAN8NX85</accession>
<evidence type="ECO:0000256" key="6">
    <source>
        <dbReference type="ARBA" id="ARBA00023242"/>
    </source>
</evidence>
<feature type="compositionally biased region" description="Acidic residues" evidence="7">
    <location>
        <begin position="222"/>
        <end position="243"/>
    </location>
</feature>
<organism evidence="9 10">
    <name type="scientific">Arthrobotrys conoides</name>
    <dbReference type="NCBI Taxonomy" id="74498"/>
    <lineage>
        <taxon>Eukaryota</taxon>
        <taxon>Fungi</taxon>
        <taxon>Dikarya</taxon>
        <taxon>Ascomycota</taxon>
        <taxon>Pezizomycotina</taxon>
        <taxon>Orbiliomycetes</taxon>
        <taxon>Orbiliales</taxon>
        <taxon>Orbiliaceae</taxon>
        <taxon>Arthrobotrys</taxon>
    </lineage>
</organism>
<dbReference type="Proteomes" id="UP001307849">
    <property type="component" value="Unassembled WGS sequence"/>
</dbReference>
<feature type="compositionally biased region" description="Basic and acidic residues" evidence="7">
    <location>
        <begin position="193"/>
        <end position="210"/>
    </location>
</feature>
<feature type="region of interest" description="Disordered" evidence="7">
    <location>
        <begin position="130"/>
        <end position="243"/>
    </location>
</feature>
<feature type="compositionally biased region" description="Low complexity" evidence="7">
    <location>
        <begin position="1"/>
        <end position="10"/>
    </location>
</feature>
<feature type="domain" description="Transcriptional coactivator p15 (PC4) C-terminal" evidence="8">
    <location>
        <begin position="69"/>
        <end position="120"/>
    </location>
</feature>
<feature type="compositionally biased region" description="Low complexity" evidence="7">
    <location>
        <begin position="40"/>
        <end position="54"/>
    </location>
</feature>
<keyword evidence="4" id="KW-0238">DNA-binding</keyword>
<feature type="region of interest" description="Disordered" evidence="7">
    <location>
        <begin position="1"/>
        <end position="64"/>
    </location>
</feature>
<comment type="subcellular location">
    <subcellularLocation>
        <location evidence="1">Nucleus</location>
    </subcellularLocation>
</comment>
<keyword evidence="5" id="KW-0804">Transcription</keyword>
<name>A0AAN8NX85_9PEZI</name>
<keyword evidence="3" id="KW-0805">Transcription regulation</keyword>
<dbReference type="AlphaFoldDB" id="A0AAN8NX85"/>
<evidence type="ECO:0000256" key="2">
    <source>
        <dbReference type="ARBA" id="ARBA00009001"/>
    </source>
</evidence>
<keyword evidence="6" id="KW-0539">Nucleus</keyword>
<evidence type="ECO:0000313" key="10">
    <source>
        <dbReference type="Proteomes" id="UP001307849"/>
    </source>
</evidence>
<feature type="compositionally biased region" description="Acidic residues" evidence="7">
    <location>
        <begin position="160"/>
        <end position="175"/>
    </location>
</feature>
<sequence length="243" mass="27295">MPPKQFSSSKFTKKSYTKKPFTKRSYNNDDDEGSSKRFKSSNTASSGSASTAKAPDGARHVDDEGNFYWELGGKSRRVTVSEFKGNVLVSVREYYEKDGKYFPGKKGISMSLDQFNQLIKVLPALEEAIGQKSSAGVVRPIYTTSAKHDAPQAKPKQEIDSEDDQEAKEEEEEEGGVSLNVRNEESEEDEVEEKPSKKSAEKSKVKDPKKPLKSKKKKVPDSEDEDENDEDNFVQEEEDSEEE</sequence>
<evidence type="ECO:0000256" key="5">
    <source>
        <dbReference type="ARBA" id="ARBA00023163"/>
    </source>
</evidence>